<evidence type="ECO:0000313" key="1">
    <source>
        <dbReference type="EMBL" id="KAG8175836.1"/>
    </source>
</evidence>
<evidence type="ECO:0008006" key="3">
    <source>
        <dbReference type="Google" id="ProtNLM"/>
    </source>
</evidence>
<reference evidence="1 2" key="1">
    <citation type="journal article" date="2022" name="Nat. Ecol. Evol.">
        <title>A masculinizing supergene underlies an exaggerated male reproductive morph in a spider.</title>
        <authorList>
            <person name="Hendrickx F."/>
            <person name="De Corte Z."/>
            <person name="Sonet G."/>
            <person name="Van Belleghem S.M."/>
            <person name="Kostlbacher S."/>
            <person name="Vangestel C."/>
        </authorList>
    </citation>
    <scope>NUCLEOTIDE SEQUENCE [LARGE SCALE GENOMIC DNA]</scope>
    <source>
        <strain evidence="1">W744_W776</strain>
    </source>
</reference>
<gene>
    <name evidence="1" type="ORF">JTE90_013386</name>
</gene>
<accession>A0AAV6TVY2</accession>
<dbReference type="AlphaFoldDB" id="A0AAV6TVY2"/>
<keyword evidence="2" id="KW-1185">Reference proteome</keyword>
<dbReference type="Proteomes" id="UP000827092">
    <property type="component" value="Unassembled WGS sequence"/>
</dbReference>
<dbReference type="EMBL" id="JAFNEN010000948">
    <property type="protein sequence ID" value="KAG8175836.1"/>
    <property type="molecule type" value="Genomic_DNA"/>
</dbReference>
<dbReference type="SUPFAM" id="SSF53098">
    <property type="entry name" value="Ribonuclease H-like"/>
    <property type="match status" value="1"/>
</dbReference>
<comment type="caution">
    <text evidence="1">The sequence shown here is derived from an EMBL/GenBank/DDBJ whole genome shotgun (WGS) entry which is preliminary data.</text>
</comment>
<sequence>MQNELERTEKEHYINILTYGCSAHILNLLAKDIKISNVKAQVVDVIKYFYNNHFASAKLREAGGKKLQLSSDIDNGIAKKITDFVLKCNSLEDYLLRIKPIVIACDTAQKDKCTISEVVEVWKTFKKKMEVCVNLSTRKQIERAVADRYKMEMSQAHSWQTLWIHALKVRHLQLMSMSRP</sequence>
<protein>
    <recommendedName>
        <fullName evidence="3">DUF659 domain-containing protein</fullName>
    </recommendedName>
</protein>
<proteinExistence type="predicted"/>
<evidence type="ECO:0000313" key="2">
    <source>
        <dbReference type="Proteomes" id="UP000827092"/>
    </source>
</evidence>
<name>A0AAV6TVY2_9ARAC</name>
<organism evidence="1 2">
    <name type="scientific">Oedothorax gibbosus</name>
    <dbReference type="NCBI Taxonomy" id="931172"/>
    <lineage>
        <taxon>Eukaryota</taxon>
        <taxon>Metazoa</taxon>
        <taxon>Ecdysozoa</taxon>
        <taxon>Arthropoda</taxon>
        <taxon>Chelicerata</taxon>
        <taxon>Arachnida</taxon>
        <taxon>Araneae</taxon>
        <taxon>Araneomorphae</taxon>
        <taxon>Entelegynae</taxon>
        <taxon>Araneoidea</taxon>
        <taxon>Linyphiidae</taxon>
        <taxon>Erigoninae</taxon>
        <taxon>Oedothorax</taxon>
    </lineage>
</organism>
<dbReference type="InterPro" id="IPR012337">
    <property type="entry name" value="RNaseH-like_sf"/>
</dbReference>